<dbReference type="InterPro" id="IPR016024">
    <property type="entry name" value="ARM-type_fold"/>
</dbReference>
<sequence length="470" mass="51609">MGQLNIGDLMDYVNTDWSEALKNYESVIESGIVSMQVKATIKLARLAKHVPSQILARTIPVLAKLLESSSSDMSIHPIQEAAAYCLKRVACRGDGALAVDIGQSGATSTILRLLPRCSDGSRQVLLRCLWCLVNFDGGNRVIVARNGGLGIILHLLSSYMHDDRRYLLEVLSALALLREVRRVLIRLRGLRYLVEAARFGCLKSRERACQALGLLGLMRRVRFLLFELGVIPVLVELFHCGDNTTKLIVGNSLGVICTHIHLIRPLAEAGAIPLYAELLQGADSNGKDIAEDVFCLLAVDEENALAIADQLVKILKEGDDEAKIAASDVLWDLSSYKHSVSLAGNSGAIPVLIELLQDDNENVREKVSATIAQLSYDEGDRVILADAGAVPALIELLGDDVEEIRDNVVEALINISEDQQQRDIITEAVDASTFASMQNRLAQLRLSDEHMVRSMRRMSIEQLTWDPDVV</sequence>
<evidence type="ECO:0000256" key="3">
    <source>
        <dbReference type="PROSITE-ProRule" id="PRU00259"/>
    </source>
</evidence>
<protein>
    <submittedName>
        <fullName evidence="4">Uncharacterized protein</fullName>
    </submittedName>
</protein>
<keyword evidence="1" id="KW-0677">Repeat</keyword>
<comment type="caution">
    <text evidence="4">The sequence shown here is derived from an EMBL/GenBank/DDBJ whole genome shotgun (WGS) entry which is preliminary data.</text>
</comment>
<reference evidence="4 5" key="1">
    <citation type="submission" date="2021-09" db="EMBL/GenBank/DDBJ databases">
        <title>Genomic insights and catalytic innovation underlie evolution of tropane alkaloids biosynthesis.</title>
        <authorList>
            <person name="Wang Y.-J."/>
            <person name="Tian T."/>
            <person name="Huang J.-P."/>
            <person name="Huang S.-X."/>
        </authorList>
    </citation>
    <scope>NUCLEOTIDE SEQUENCE [LARGE SCALE GENOMIC DNA]</scope>
    <source>
        <strain evidence="4">KIB-2018</strain>
        <tissue evidence="4">Leaf</tissue>
    </source>
</reference>
<dbReference type="AlphaFoldDB" id="A0AAV8TK01"/>
<dbReference type="Gene3D" id="1.25.10.10">
    <property type="entry name" value="Leucine-rich Repeat Variant"/>
    <property type="match status" value="2"/>
</dbReference>
<dbReference type="PANTHER" id="PTHR46241:SF1">
    <property type="entry name" value="OUTER DYNEIN ARM-DOCKING COMPLEX SUBUNIT 2"/>
    <property type="match status" value="1"/>
</dbReference>
<accession>A0AAV8TK01</accession>
<gene>
    <name evidence="4" type="ORF">K2173_023800</name>
</gene>
<dbReference type="SMART" id="SM00185">
    <property type="entry name" value="ARM"/>
    <property type="match status" value="5"/>
</dbReference>
<evidence type="ECO:0000313" key="5">
    <source>
        <dbReference type="Proteomes" id="UP001159364"/>
    </source>
</evidence>
<evidence type="ECO:0000256" key="1">
    <source>
        <dbReference type="ARBA" id="ARBA00022737"/>
    </source>
</evidence>
<feature type="repeat" description="HEAT" evidence="2">
    <location>
        <begin position="389"/>
        <end position="427"/>
    </location>
</feature>
<dbReference type="PROSITE" id="PS50176">
    <property type="entry name" value="ARM_REPEAT"/>
    <property type="match status" value="2"/>
</dbReference>
<feature type="repeat" description="ARM" evidence="3">
    <location>
        <begin position="388"/>
        <end position="430"/>
    </location>
</feature>
<dbReference type="Pfam" id="PF00514">
    <property type="entry name" value="Arm"/>
    <property type="match status" value="2"/>
</dbReference>
<evidence type="ECO:0000313" key="4">
    <source>
        <dbReference type="EMBL" id="KAJ8766553.1"/>
    </source>
</evidence>
<feature type="repeat" description="HEAT" evidence="2">
    <location>
        <begin position="348"/>
        <end position="386"/>
    </location>
</feature>
<dbReference type="PROSITE" id="PS50077">
    <property type="entry name" value="HEAT_REPEAT"/>
    <property type="match status" value="2"/>
</dbReference>
<dbReference type="SUPFAM" id="SSF48371">
    <property type="entry name" value="ARM repeat"/>
    <property type="match status" value="1"/>
</dbReference>
<proteinExistence type="predicted"/>
<name>A0AAV8TK01_9ROSI</name>
<dbReference type="EMBL" id="JAIWQS010000005">
    <property type="protein sequence ID" value="KAJ8766553.1"/>
    <property type="molecule type" value="Genomic_DNA"/>
</dbReference>
<dbReference type="InterPro" id="IPR011989">
    <property type="entry name" value="ARM-like"/>
</dbReference>
<organism evidence="4 5">
    <name type="scientific">Erythroxylum novogranatense</name>
    <dbReference type="NCBI Taxonomy" id="1862640"/>
    <lineage>
        <taxon>Eukaryota</taxon>
        <taxon>Viridiplantae</taxon>
        <taxon>Streptophyta</taxon>
        <taxon>Embryophyta</taxon>
        <taxon>Tracheophyta</taxon>
        <taxon>Spermatophyta</taxon>
        <taxon>Magnoliopsida</taxon>
        <taxon>eudicotyledons</taxon>
        <taxon>Gunneridae</taxon>
        <taxon>Pentapetalae</taxon>
        <taxon>rosids</taxon>
        <taxon>fabids</taxon>
        <taxon>Malpighiales</taxon>
        <taxon>Erythroxylaceae</taxon>
        <taxon>Erythroxylum</taxon>
    </lineage>
</organism>
<dbReference type="InterPro" id="IPR000225">
    <property type="entry name" value="Armadillo"/>
</dbReference>
<dbReference type="PANTHER" id="PTHR46241">
    <property type="entry name" value="ARMADILLO REPEAT-CONTAINING PROTEIN 4 ARMC4"/>
    <property type="match status" value="1"/>
</dbReference>
<evidence type="ECO:0000256" key="2">
    <source>
        <dbReference type="PROSITE-ProRule" id="PRU00103"/>
    </source>
</evidence>
<keyword evidence="5" id="KW-1185">Reference proteome</keyword>
<feature type="repeat" description="ARM" evidence="3">
    <location>
        <begin position="347"/>
        <end position="389"/>
    </location>
</feature>
<dbReference type="Proteomes" id="UP001159364">
    <property type="component" value="Linkage Group LG05"/>
</dbReference>
<dbReference type="InterPro" id="IPR021133">
    <property type="entry name" value="HEAT_type_2"/>
</dbReference>